<dbReference type="EMBL" id="AP009044">
    <property type="protein sequence ID" value="BAF53013.1"/>
    <property type="molecule type" value="Genomic_DNA"/>
</dbReference>
<name>A0AB72V6N6_CORGB</name>
<protein>
    <submittedName>
        <fullName evidence="2">Uncharacterized protein</fullName>
    </submittedName>
</protein>
<accession>A0AB72V6N6</accession>
<sequence length="51" mass="5481">MSMKSFQTLAQQAKQSWSDDTVAVDDAAASPYAADSNTRVHLGRTLAEAHT</sequence>
<reference evidence="2" key="1">
    <citation type="journal article" date="2007" name="Microbiology">
        <title>Comparative analysis of the Corynebacterium glutamicum group and complete genome sequence of strain R.</title>
        <authorList>
            <person name="Yukawa H."/>
            <person name="Omumasaba C.A."/>
            <person name="Nonaka H."/>
            <person name="Kos P."/>
            <person name="Okai N."/>
            <person name="Suzuki N."/>
            <person name="Suda M."/>
            <person name="Tsuge Y."/>
            <person name="Watanabe J."/>
            <person name="Ikeda Y."/>
            <person name="Vertes A.A."/>
            <person name="Inui M."/>
        </authorList>
    </citation>
    <scope>NUCLEOTIDE SEQUENCE</scope>
    <source>
        <strain evidence="2">R</strain>
    </source>
</reference>
<organism evidence="2">
    <name type="scientific">Corynebacterium glutamicum (strain R)</name>
    <dbReference type="NCBI Taxonomy" id="340322"/>
    <lineage>
        <taxon>Bacteria</taxon>
        <taxon>Bacillati</taxon>
        <taxon>Actinomycetota</taxon>
        <taxon>Actinomycetes</taxon>
        <taxon>Mycobacteriales</taxon>
        <taxon>Corynebacteriaceae</taxon>
        <taxon>Corynebacterium</taxon>
    </lineage>
</organism>
<feature type="region of interest" description="Disordered" evidence="1">
    <location>
        <begin position="1"/>
        <end position="21"/>
    </location>
</feature>
<dbReference type="Proteomes" id="UP000006698">
    <property type="component" value="Chromosome"/>
</dbReference>
<evidence type="ECO:0000256" key="1">
    <source>
        <dbReference type="SAM" id="MobiDB-lite"/>
    </source>
</evidence>
<dbReference type="AlphaFoldDB" id="A0AB72V6N6"/>
<evidence type="ECO:0000313" key="2">
    <source>
        <dbReference type="EMBL" id="BAF53013.1"/>
    </source>
</evidence>
<feature type="compositionally biased region" description="Polar residues" evidence="1">
    <location>
        <begin position="1"/>
        <end position="18"/>
    </location>
</feature>
<proteinExistence type="predicted"/>
<gene>
    <name evidence="2" type="ordered locus">cgR_0052</name>
</gene>
<dbReference type="KEGG" id="cgt:cgR_0052"/>